<dbReference type="Gene3D" id="1.10.357.140">
    <property type="entry name" value="UbiA prenyltransferase"/>
    <property type="match status" value="1"/>
</dbReference>
<reference evidence="10 11" key="1">
    <citation type="submission" date="2017-05" db="EMBL/GenBank/DDBJ databases">
        <authorList>
            <person name="Varghese N."/>
            <person name="Submissions S."/>
        </authorList>
    </citation>
    <scope>NUCLEOTIDE SEQUENCE [LARGE SCALE GENOMIC DNA]</scope>
    <source>
        <strain evidence="10 11">DSM 27040</strain>
    </source>
</reference>
<dbReference type="CDD" id="cd13962">
    <property type="entry name" value="PT_UbiA_UBIAD1"/>
    <property type="match status" value="1"/>
</dbReference>
<dbReference type="OrthoDB" id="9767568at2"/>
<evidence type="ECO:0000313" key="11">
    <source>
        <dbReference type="Proteomes" id="UP000319040"/>
    </source>
</evidence>
<organism evidence="10 11">
    <name type="scientific">Saccharicrinis carchari</name>
    <dbReference type="NCBI Taxonomy" id="1168039"/>
    <lineage>
        <taxon>Bacteria</taxon>
        <taxon>Pseudomonadati</taxon>
        <taxon>Bacteroidota</taxon>
        <taxon>Bacteroidia</taxon>
        <taxon>Marinilabiliales</taxon>
        <taxon>Marinilabiliaceae</taxon>
        <taxon>Saccharicrinis</taxon>
    </lineage>
</organism>
<feature type="transmembrane region" description="Helical" evidence="8">
    <location>
        <begin position="249"/>
        <end position="268"/>
    </location>
</feature>
<name>A0A521ERF5_SACCC</name>
<keyword evidence="5 8" id="KW-0812">Transmembrane</keyword>
<evidence type="ECO:0000313" key="10">
    <source>
        <dbReference type="EMBL" id="SMO85680.1"/>
    </source>
</evidence>
<evidence type="ECO:0000256" key="2">
    <source>
        <dbReference type="ARBA" id="ARBA00022428"/>
    </source>
</evidence>
<evidence type="ECO:0000256" key="5">
    <source>
        <dbReference type="ARBA" id="ARBA00022692"/>
    </source>
</evidence>
<dbReference type="GO" id="GO:0042371">
    <property type="term" value="P:vitamin K biosynthetic process"/>
    <property type="evidence" value="ECO:0007669"/>
    <property type="project" value="TreeGrafter"/>
</dbReference>
<dbReference type="RefSeq" id="WP_142534352.1">
    <property type="nucleotide sequence ID" value="NZ_FXTB01000010.1"/>
</dbReference>
<dbReference type="EC" id="2.5.1.74" evidence="8 9"/>
<comment type="pathway">
    <text evidence="8">Quinol/quinone metabolism; menaquinone biosynthesis; menaquinol from 1,4-dihydroxy-2-naphthoate: step 1/2.</text>
</comment>
<evidence type="ECO:0000256" key="8">
    <source>
        <dbReference type="HAMAP-Rule" id="MF_01937"/>
    </source>
</evidence>
<dbReference type="InterPro" id="IPR004657">
    <property type="entry name" value="MenA"/>
</dbReference>
<keyword evidence="4 8" id="KW-0808">Transferase</keyword>
<feature type="transmembrane region" description="Helical" evidence="8">
    <location>
        <begin position="94"/>
        <end position="114"/>
    </location>
</feature>
<feature type="transmembrane region" description="Helical" evidence="8">
    <location>
        <begin position="225"/>
        <end position="243"/>
    </location>
</feature>
<feature type="transmembrane region" description="Helical" evidence="8">
    <location>
        <begin position="152"/>
        <end position="171"/>
    </location>
</feature>
<dbReference type="GO" id="GO:0005886">
    <property type="term" value="C:plasma membrane"/>
    <property type="evidence" value="ECO:0007669"/>
    <property type="project" value="UniProtKB-SubCell"/>
</dbReference>
<keyword evidence="7 8" id="KW-0472">Membrane</keyword>
<keyword evidence="2 8" id="KW-0474">Menaquinone biosynthesis</keyword>
<proteinExistence type="inferred from homology"/>
<dbReference type="Pfam" id="PF01040">
    <property type="entry name" value="UbiA"/>
    <property type="match status" value="1"/>
</dbReference>
<dbReference type="AlphaFoldDB" id="A0A521ERF5"/>
<evidence type="ECO:0000256" key="1">
    <source>
        <dbReference type="ARBA" id="ARBA00004141"/>
    </source>
</evidence>
<dbReference type="NCBIfam" id="TIGR00751">
    <property type="entry name" value="menA"/>
    <property type="match status" value="1"/>
</dbReference>
<feature type="transmembrane region" description="Helical" evidence="8">
    <location>
        <begin position="120"/>
        <end position="140"/>
    </location>
</feature>
<dbReference type="EMBL" id="FXTB01000010">
    <property type="protein sequence ID" value="SMO85680.1"/>
    <property type="molecule type" value="Genomic_DNA"/>
</dbReference>
<gene>
    <name evidence="8" type="primary">menA</name>
    <name evidence="10" type="ORF">SAMN06265379_11026</name>
</gene>
<keyword evidence="6 8" id="KW-1133">Transmembrane helix</keyword>
<feature type="transmembrane region" description="Helical" evidence="8">
    <location>
        <begin position="36"/>
        <end position="54"/>
    </location>
</feature>
<evidence type="ECO:0000256" key="4">
    <source>
        <dbReference type="ARBA" id="ARBA00022679"/>
    </source>
</evidence>
<dbReference type="InterPro" id="IPR044878">
    <property type="entry name" value="UbiA_sf"/>
</dbReference>
<keyword evidence="3 8" id="KW-1003">Cell membrane</keyword>
<dbReference type="HAMAP" id="MF_01937">
    <property type="entry name" value="MenA_1"/>
    <property type="match status" value="1"/>
</dbReference>
<comment type="similarity">
    <text evidence="8">Belongs to the MenA family. Type 1 subfamily.</text>
</comment>
<dbReference type="UniPathway" id="UPA00079">
    <property type="reaction ID" value="UER00168"/>
</dbReference>
<comment type="catalytic activity">
    <reaction evidence="8">
        <text>an all-trans-polyprenyl diphosphate + 1,4-dihydroxy-2-naphthoate + H(+) = a 2-demethylmenaquinol + CO2 + diphosphate</text>
        <dbReference type="Rhea" id="RHEA:26478"/>
        <dbReference type="Rhea" id="RHEA-COMP:9563"/>
        <dbReference type="Rhea" id="RHEA-COMP:9564"/>
        <dbReference type="ChEBI" id="CHEBI:11173"/>
        <dbReference type="ChEBI" id="CHEBI:15378"/>
        <dbReference type="ChEBI" id="CHEBI:16526"/>
        <dbReference type="ChEBI" id="CHEBI:33019"/>
        <dbReference type="ChEBI" id="CHEBI:55437"/>
        <dbReference type="ChEBI" id="CHEBI:58914"/>
        <dbReference type="EC" id="2.5.1.74"/>
    </reaction>
</comment>
<sequence length="300" mass="32661">MSKIKSYISSFRLRTLPLALSSILMGNFIAAYHHSYSWAVGILATVTTVLLQILSNVANDYGDAVSGADNVERIGPARMVASGKISLSEMKRTVIVFSALSLISGIALIAVGNLELLSLKAWGLLVLGFAAIAAAIKYTVGKNPYGYSGRGDIFVFLFFGLAGVLGTYFLHTGTIDPWLLLPASAVGLLSTGVLNLNNLRDIESDAKSGKHTLVVKNGSPWGKRYQTVLLVSALLFMVTYGLFQFVTLWQWLFLLAVPLIAKNLWVVFNNNEPYLLYPQLKKLAMTTFIMVLLFGVGLMI</sequence>
<evidence type="ECO:0000256" key="6">
    <source>
        <dbReference type="ARBA" id="ARBA00022989"/>
    </source>
</evidence>
<dbReference type="GO" id="GO:0046428">
    <property type="term" value="F:1,4-dihydroxy-2-naphthoate polyprenyltransferase activity"/>
    <property type="evidence" value="ECO:0007669"/>
    <property type="project" value="UniProtKB-UniRule"/>
</dbReference>
<dbReference type="PANTHER" id="PTHR13929:SF0">
    <property type="entry name" value="UBIA PRENYLTRANSFERASE DOMAIN-CONTAINING PROTEIN 1"/>
    <property type="match status" value="1"/>
</dbReference>
<evidence type="ECO:0000256" key="9">
    <source>
        <dbReference type="NCBIfam" id="TIGR00751"/>
    </source>
</evidence>
<dbReference type="InterPro" id="IPR026046">
    <property type="entry name" value="UBIAD1"/>
</dbReference>
<accession>A0A521ERF5</accession>
<comment type="subcellular location">
    <subcellularLocation>
        <location evidence="8">Cell membrane</location>
        <topology evidence="8">Multi-pass membrane protein</topology>
    </subcellularLocation>
    <subcellularLocation>
        <location evidence="1">Membrane</location>
        <topology evidence="1">Multi-pass membrane protein</topology>
    </subcellularLocation>
</comment>
<dbReference type="InterPro" id="IPR000537">
    <property type="entry name" value="UbiA_prenyltransferase"/>
</dbReference>
<evidence type="ECO:0000256" key="3">
    <source>
        <dbReference type="ARBA" id="ARBA00022475"/>
    </source>
</evidence>
<protein>
    <recommendedName>
        <fullName evidence="8 9">1,4-dihydroxy-2-naphthoate octaprenyltransferase</fullName>
        <shortName evidence="8">DHNA-octaprenyltransferase</shortName>
        <ecNumber evidence="8 9">2.5.1.74</ecNumber>
    </recommendedName>
</protein>
<dbReference type="PANTHER" id="PTHR13929">
    <property type="entry name" value="1,4-DIHYDROXY-2-NAPHTHOATE OCTAPRENYLTRANSFERASE"/>
    <property type="match status" value="1"/>
</dbReference>
<evidence type="ECO:0000256" key="7">
    <source>
        <dbReference type="ARBA" id="ARBA00023136"/>
    </source>
</evidence>
<feature type="transmembrane region" description="Helical" evidence="8">
    <location>
        <begin position="12"/>
        <end position="30"/>
    </location>
</feature>
<dbReference type="PIRSF" id="PIRSF005355">
    <property type="entry name" value="UBIAD1"/>
    <property type="match status" value="1"/>
</dbReference>
<keyword evidence="11" id="KW-1185">Reference proteome</keyword>
<dbReference type="GO" id="GO:0009234">
    <property type="term" value="P:menaquinone biosynthetic process"/>
    <property type="evidence" value="ECO:0007669"/>
    <property type="project" value="UniProtKB-UniRule"/>
</dbReference>
<feature type="transmembrane region" description="Helical" evidence="8">
    <location>
        <begin position="280"/>
        <end position="299"/>
    </location>
</feature>
<comment type="function">
    <text evidence="8">Conversion of 1,4-dihydroxy-2-naphthoate (DHNA) to demethylmenaquinone (DMK).</text>
</comment>
<dbReference type="Proteomes" id="UP000319040">
    <property type="component" value="Unassembled WGS sequence"/>
</dbReference>
<dbReference type="NCBIfam" id="NF004750">
    <property type="entry name" value="PRK06080.1-2"/>
    <property type="match status" value="1"/>
</dbReference>